<keyword evidence="1" id="KW-0547">Nucleotide-binding</keyword>
<feature type="compositionally biased region" description="Basic and acidic residues" evidence="3">
    <location>
        <begin position="411"/>
        <end position="429"/>
    </location>
</feature>
<dbReference type="CDD" id="cd01460">
    <property type="entry name" value="vWA_midasin"/>
    <property type="match status" value="1"/>
</dbReference>
<feature type="compositionally biased region" description="Acidic residues" evidence="3">
    <location>
        <begin position="167"/>
        <end position="177"/>
    </location>
</feature>
<dbReference type="GO" id="GO:0000027">
    <property type="term" value="P:ribosomal large subunit assembly"/>
    <property type="evidence" value="ECO:0007669"/>
    <property type="project" value="TreeGrafter"/>
</dbReference>
<dbReference type="PANTHER" id="PTHR48103:SF2">
    <property type="entry name" value="MIDASIN"/>
    <property type="match status" value="1"/>
</dbReference>
<dbReference type="AlphaFoldDB" id="A0AAU9VQ36"/>
<reference evidence="5 6" key="1">
    <citation type="submission" date="2022-05" db="EMBL/GenBank/DDBJ databases">
        <authorList>
            <consortium name="Genoscope - CEA"/>
            <person name="William W."/>
        </authorList>
    </citation>
    <scope>NUCLEOTIDE SEQUENCE [LARGE SCALE GENOMIC DNA]</scope>
</reference>
<dbReference type="InterPro" id="IPR036465">
    <property type="entry name" value="vWFA_dom_sf"/>
</dbReference>
<gene>
    <name evidence="5" type="ORF">PMEA_00017234</name>
</gene>
<feature type="compositionally biased region" description="Polar residues" evidence="3">
    <location>
        <begin position="430"/>
        <end position="443"/>
    </location>
</feature>
<keyword evidence="6" id="KW-1185">Reference proteome</keyword>
<comment type="caution">
    <text evidence="5">The sequence shown here is derived from an EMBL/GenBank/DDBJ whole genome shotgun (WGS) entry which is preliminary data.</text>
</comment>
<feature type="region of interest" description="Disordered" evidence="3">
    <location>
        <begin position="1"/>
        <end position="523"/>
    </location>
</feature>
<organism evidence="5 6">
    <name type="scientific">Pocillopora meandrina</name>
    <dbReference type="NCBI Taxonomy" id="46732"/>
    <lineage>
        <taxon>Eukaryota</taxon>
        <taxon>Metazoa</taxon>
        <taxon>Cnidaria</taxon>
        <taxon>Anthozoa</taxon>
        <taxon>Hexacorallia</taxon>
        <taxon>Scleractinia</taxon>
        <taxon>Astrocoeniina</taxon>
        <taxon>Pocilloporidae</taxon>
        <taxon>Pocillopora</taxon>
    </lineage>
</organism>
<dbReference type="FunFam" id="3.40.50.410:FF:000028">
    <property type="entry name" value="Midasin"/>
    <property type="match status" value="1"/>
</dbReference>
<sequence length="868" mass="97524">MKDVSDQIENEDQLEDAKQEGQDQEKKEDDSQQQIPDEENGIEMSENFEGALHDVEAGKEEDEENEEGNGDEDDVDKQMGEVDGQDTEKLDEKIWGDSDDEEEKEEHEMKEEKGTGAEAESQSQLVAKEDNKGSTDERKEQTEGQPDADEEQSDENINEALQGEEGNLSDEGEDEQEGTGQQGKEEEPVDVEESSKLELPDDLQLDDEGNEGEGDQPEEMETDEFEGDQIDTEETGDKTTAPDDEQMDTGNDEEEGEELGDEEDVEGTEGDEKQDVGEGPEQDEDAIDETDQEDWRTKTDTEPQENVQAVEDSGEGDGNGEQSDVTAGQSESTEGNEERGVGRAEALDDGHLGESSQRIAQTTTDARQQSRQRKQMNLARSDRALGSMDETTHKRLKTVDETELEPGAEVNETRTEDLFQHMRNDDPSSHDAQTLDSATADQAETQDKANFPEMHSDGEDDEGDSKTETALLYDNEELPTPDKSQLSRLPPPMKPKLTADNEDGNEARESEAVEEAMETNDDEGMTAERLRSTYHSSDMALAFGRLDISSLDPEKVRADLEHQLAEWSSMDRGTAEQQQMAQEAWRKYELLTSNLSQDLCEQLRLVLEPSLATKLKGDYRSGKRLNMRKVIPYIASQFRKDKIWLRRTKPSKRQYQIMLAVDDSSSMNDNRSKQLAFESLAVISNALTRLEAGDLGVCSFGETVCLLHPFHEPFTDNSGARILQQFTFDQKKTKIAELLSTCTSLMVASHSRLQVSPRMRRETSQLLLIVSDGRGIFLEGMETVQKAVRLARETDIFMVFVILDNPANKDSVLDIRVPIFRSGKLPEIKSYMEQFPFPFYIILRDINALPVTLSDALRQWFELVSSFD</sequence>
<feature type="compositionally biased region" description="Acidic residues" evidence="3">
    <location>
        <begin position="242"/>
        <end position="269"/>
    </location>
</feature>
<protein>
    <recommendedName>
        <fullName evidence="4">VWFA domain-containing protein</fullName>
    </recommendedName>
</protein>
<feature type="compositionally biased region" description="Acidic residues" evidence="3">
    <location>
        <begin position="1"/>
        <end position="14"/>
    </location>
</feature>
<feature type="compositionally biased region" description="Basic and acidic residues" evidence="3">
    <location>
        <begin position="390"/>
        <end position="400"/>
    </location>
</feature>
<accession>A0AAU9VQ36</accession>
<dbReference type="EMBL" id="CALNXJ010000003">
    <property type="protein sequence ID" value="CAH3035355.1"/>
    <property type="molecule type" value="Genomic_DNA"/>
</dbReference>
<feature type="compositionally biased region" description="Basic and acidic residues" evidence="3">
    <location>
        <begin position="76"/>
        <end position="96"/>
    </location>
</feature>
<keyword evidence="2" id="KW-0067">ATP-binding</keyword>
<feature type="compositionally biased region" description="Polar residues" evidence="3">
    <location>
        <begin position="320"/>
        <end position="333"/>
    </location>
</feature>
<feature type="compositionally biased region" description="Basic and acidic residues" evidence="3">
    <location>
        <begin position="15"/>
        <end position="30"/>
    </location>
</feature>
<dbReference type="GO" id="GO:0000055">
    <property type="term" value="P:ribosomal large subunit export from nucleus"/>
    <property type="evidence" value="ECO:0007669"/>
    <property type="project" value="TreeGrafter"/>
</dbReference>
<evidence type="ECO:0000313" key="5">
    <source>
        <dbReference type="EMBL" id="CAH3035355.1"/>
    </source>
</evidence>
<dbReference type="Gene3D" id="3.40.50.410">
    <property type="entry name" value="von Willebrand factor, type A domain"/>
    <property type="match status" value="1"/>
</dbReference>
<dbReference type="PANTHER" id="PTHR48103">
    <property type="entry name" value="MIDASIN-RELATED"/>
    <property type="match status" value="1"/>
</dbReference>
<name>A0AAU9VQ36_9CNID</name>
<dbReference type="PROSITE" id="PS50234">
    <property type="entry name" value="VWFA"/>
    <property type="match status" value="1"/>
</dbReference>
<feature type="domain" description="VWFA" evidence="4">
    <location>
        <begin position="656"/>
        <end position="857"/>
    </location>
</feature>
<feature type="compositionally biased region" description="Basic and acidic residues" evidence="3">
    <location>
        <begin position="106"/>
        <end position="115"/>
    </location>
</feature>
<dbReference type="SUPFAM" id="SSF53300">
    <property type="entry name" value="vWA-like"/>
    <property type="match status" value="1"/>
</dbReference>
<dbReference type="InterPro" id="IPR002035">
    <property type="entry name" value="VWF_A"/>
</dbReference>
<feature type="compositionally biased region" description="Acidic residues" evidence="3">
    <location>
        <begin position="278"/>
        <end position="292"/>
    </location>
</feature>
<feature type="compositionally biased region" description="Basic and acidic residues" evidence="3">
    <location>
        <begin position="336"/>
        <end position="352"/>
    </location>
</feature>
<feature type="compositionally biased region" description="Polar residues" evidence="3">
    <location>
        <begin position="354"/>
        <end position="369"/>
    </location>
</feature>
<dbReference type="GO" id="GO:0005524">
    <property type="term" value="F:ATP binding"/>
    <property type="evidence" value="ECO:0007669"/>
    <property type="project" value="UniProtKB-KW"/>
</dbReference>
<evidence type="ECO:0000259" key="4">
    <source>
        <dbReference type="PROSITE" id="PS50234"/>
    </source>
</evidence>
<feature type="compositionally biased region" description="Basic and acidic residues" evidence="3">
    <location>
        <begin position="127"/>
        <end position="142"/>
    </location>
</feature>
<dbReference type="Proteomes" id="UP001159428">
    <property type="component" value="Unassembled WGS sequence"/>
</dbReference>
<feature type="compositionally biased region" description="Acidic residues" evidence="3">
    <location>
        <begin position="146"/>
        <end position="157"/>
    </location>
</feature>
<evidence type="ECO:0000256" key="3">
    <source>
        <dbReference type="SAM" id="MobiDB-lite"/>
    </source>
</evidence>
<evidence type="ECO:0000256" key="1">
    <source>
        <dbReference type="ARBA" id="ARBA00022741"/>
    </source>
</evidence>
<dbReference type="GO" id="GO:0005634">
    <property type="term" value="C:nucleus"/>
    <property type="evidence" value="ECO:0007669"/>
    <property type="project" value="TreeGrafter"/>
</dbReference>
<feature type="compositionally biased region" description="Acidic residues" evidence="3">
    <location>
        <begin position="512"/>
        <end position="523"/>
    </location>
</feature>
<feature type="compositionally biased region" description="Acidic residues" evidence="3">
    <location>
        <begin position="200"/>
        <end position="234"/>
    </location>
</feature>
<feature type="compositionally biased region" description="Acidic residues" evidence="3">
    <location>
        <begin position="59"/>
        <end position="75"/>
    </location>
</feature>
<evidence type="ECO:0000256" key="2">
    <source>
        <dbReference type="ARBA" id="ARBA00022840"/>
    </source>
</evidence>
<proteinExistence type="predicted"/>
<evidence type="ECO:0000313" key="6">
    <source>
        <dbReference type="Proteomes" id="UP001159428"/>
    </source>
</evidence>
<dbReference type="GO" id="GO:0030687">
    <property type="term" value="C:preribosome, large subunit precursor"/>
    <property type="evidence" value="ECO:0007669"/>
    <property type="project" value="TreeGrafter"/>
</dbReference>